<dbReference type="InterPro" id="IPR003593">
    <property type="entry name" value="AAA+_ATPase"/>
</dbReference>
<dbReference type="PANTHER" id="PTHR43553:SF24">
    <property type="entry name" value="ENERGY-COUPLING FACTOR TRANSPORTER ATP-BINDING PROTEIN ECFA1"/>
    <property type="match status" value="1"/>
</dbReference>
<evidence type="ECO:0000256" key="1">
    <source>
        <dbReference type="ARBA" id="ARBA00004202"/>
    </source>
</evidence>
<feature type="domain" description="ABC transporter" evidence="14">
    <location>
        <begin position="254"/>
        <end position="486"/>
    </location>
</feature>
<dbReference type="NCBIfam" id="TIGR01166">
    <property type="entry name" value="cbiO"/>
    <property type="match status" value="1"/>
</dbReference>
<dbReference type="InterPro" id="IPR027417">
    <property type="entry name" value="P-loop_NTPase"/>
</dbReference>
<feature type="transmembrane region" description="Helical" evidence="13">
    <location>
        <begin position="116"/>
        <end position="139"/>
    </location>
</feature>
<dbReference type="GO" id="GO:0042626">
    <property type="term" value="F:ATPase-coupled transmembrane transporter activity"/>
    <property type="evidence" value="ECO:0007669"/>
    <property type="project" value="TreeGrafter"/>
</dbReference>
<comment type="similarity">
    <text evidence="3">Belongs to the ABC transporter superfamily.</text>
</comment>
<feature type="transmembrane region" description="Helical" evidence="13">
    <location>
        <begin position="74"/>
        <end position="92"/>
    </location>
</feature>
<keyword evidence="6 13" id="KW-0812">Transmembrane</keyword>
<keyword evidence="7" id="KW-0547">Nucleotide-binding</keyword>
<gene>
    <name evidence="15" type="ORF">DFP97_12439</name>
</gene>
<keyword evidence="9" id="KW-1278">Translocase</keyword>
<dbReference type="GO" id="GO:0005524">
    <property type="term" value="F:ATP binding"/>
    <property type="evidence" value="ECO:0007669"/>
    <property type="project" value="UniProtKB-KW"/>
</dbReference>
<organism evidence="15 16">
    <name type="scientific">Paenibacillus prosopidis</name>
    <dbReference type="NCBI Taxonomy" id="630520"/>
    <lineage>
        <taxon>Bacteria</taxon>
        <taxon>Bacillati</taxon>
        <taxon>Bacillota</taxon>
        <taxon>Bacilli</taxon>
        <taxon>Bacillales</taxon>
        <taxon>Paenibacillaceae</taxon>
        <taxon>Paenibacillus</taxon>
    </lineage>
</organism>
<name>A0A368VJB2_9BACL</name>
<feature type="transmembrane region" description="Helical" evidence="13">
    <location>
        <begin position="146"/>
        <end position="165"/>
    </location>
</feature>
<dbReference type="NCBIfam" id="TIGR02454">
    <property type="entry name" value="ECF_T_CbiQ"/>
    <property type="match status" value="1"/>
</dbReference>
<dbReference type="Gene3D" id="3.40.50.300">
    <property type="entry name" value="P-loop containing nucleotide triphosphate hydrolases"/>
    <property type="match status" value="1"/>
</dbReference>
<evidence type="ECO:0000256" key="4">
    <source>
        <dbReference type="ARBA" id="ARBA00022448"/>
    </source>
</evidence>
<evidence type="ECO:0000256" key="9">
    <source>
        <dbReference type="ARBA" id="ARBA00022967"/>
    </source>
</evidence>
<evidence type="ECO:0000256" key="8">
    <source>
        <dbReference type="ARBA" id="ARBA00022840"/>
    </source>
</evidence>
<dbReference type="InterPro" id="IPR005876">
    <property type="entry name" value="Co_trans_ATP-bd"/>
</dbReference>
<comment type="subcellular location">
    <subcellularLocation>
        <location evidence="2">Cell membrane</location>
        <topology evidence="2">Multi-pass membrane protein</topology>
    </subcellularLocation>
    <subcellularLocation>
        <location evidence="1">Cell membrane</location>
        <topology evidence="1">Peripheral membrane protein</topology>
    </subcellularLocation>
</comment>
<dbReference type="AlphaFoldDB" id="A0A368VJB2"/>
<evidence type="ECO:0000256" key="3">
    <source>
        <dbReference type="ARBA" id="ARBA00005417"/>
    </source>
</evidence>
<dbReference type="CDD" id="cd16914">
    <property type="entry name" value="EcfT"/>
    <property type="match status" value="1"/>
</dbReference>
<evidence type="ECO:0000256" key="11">
    <source>
        <dbReference type="ARBA" id="ARBA00023136"/>
    </source>
</evidence>
<evidence type="ECO:0000256" key="10">
    <source>
        <dbReference type="ARBA" id="ARBA00022989"/>
    </source>
</evidence>
<feature type="transmembrane region" description="Helical" evidence="13">
    <location>
        <begin position="49"/>
        <end position="67"/>
    </location>
</feature>
<dbReference type="Pfam" id="PF00005">
    <property type="entry name" value="ABC_tran"/>
    <property type="match status" value="1"/>
</dbReference>
<comment type="function">
    <text evidence="12">Probably part of an ABC transporter complex. Responsible for energy coupling to the transport system.</text>
</comment>
<dbReference type="FunFam" id="3.40.50.300:FF:000224">
    <property type="entry name" value="Energy-coupling factor transporter ATP-binding protein EcfA"/>
    <property type="match status" value="1"/>
</dbReference>
<dbReference type="InterPro" id="IPR012809">
    <property type="entry name" value="ECF_CbiQ"/>
</dbReference>
<keyword evidence="10 13" id="KW-1133">Transmembrane helix</keyword>
<dbReference type="EMBL" id="QPJD01000024">
    <property type="protein sequence ID" value="RCW41415.1"/>
    <property type="molecule type" value="Genomic_DNA"/>
</dbReference>
<dbReference type="GO" id="GO:0015087">
    <property type="term" value="F:cobalt ion transmembrane transporter activity"/>
    <property type="evidence" value="ECO:0007669"/>
    <property type="project" value="UniProtKB-ARBA"/>
</dbReference>
<dbReference type="InterPro" id="IPR003339">
    <property type="entry name" value="ABC/ECF_trnsptr_transmembrane"/>
</dbReference>
<evidence type="ECO:0000256" key="13">
    <source>
        <dbReference type="SAM" id="Phobius"/>
    </source>
</evidence>
<keyword evidence="16" id="KW-1185">Reference proteome</keyword>
<dbReference type="InterPro" id="IPR050095">
    <property type="entry name" value="ECF_ABC_transporter_ATP-bd"/>
</dbReference>
<keyword evidence="5" id="KW-1003">Cell membrane</keyword>
<dbReference type="Pfam" id="PF02361">
    <property type="entry name" value="CbiQ"/>
    <property type="match status" value="1"/>
</dbReference>
<protein>
    <submittedName>
        <fullName evidence="15">Cobalt ECF transporter T component CbiQ</fullName>
    </submittedName>
</protein>
<evidence type="ECO:0000259" key="14">
    <source>
        <dbReference type="PROSITE" id="PS50893"/>
    </source>
</evidence>
<dbReference type="OrthoDB" id="501320at2"/>
<dbReference type="InterPro" id="IPR015856">
    <property type="entry name" value="ABC_transpr_CbiO/EcfA_su"/>
</dbReference>
<keyword evidence="11 13" id="KW-0472">Membrane</keyword>
<keyword evidence="4" id="KW-0813">Transport</keyword>
<reference evidence="15 16" key="1">
    <citation type="submission" date="2018-07" db="EMBL/GenBank/DDBJ databases">
        <title>Genomic Encyclopedia of Type Strains, Phase III (KMG-III): the genomes of soil and plant-associated and newly described type strains.</title>
        <authorList>
            <person name="Whitman W."/>
        </authorList>
    </citation>
    <scope>NUCLEOTIDE SEQUENCE [LARGE SCALE GENOMIC DNA]</scope>
    <source>
        <strain evidence="15 16">CECT 7506</strain>
    </source>
</reference>
<accession>A0A368VJB2</accession>
<keyword evidence="8" id="KW-0067">ATP-binding</keyword>
<evidence type="ECO:0000313" key="16">
    <source>
        <dbReference type="Proteomes" id="UP000252415"/>
    </source>
</evidence>
<dbReference type="PROSITE" id="PS50893">
    <property type="entry name" value="ABC_TRANSPORTER_2"/>
    <property type="match status" value="1"/>
</dbReference>
<sequence length="540" mass="60180">MLGPIMEKKDELHINQEVGQPSLQKAKHRLLTVLGILVTVMFFRHPAALSGAAGCFLFILLWTGVSLKTIVRRMLLIVPFGLGAILFIPFQMNGEPLFTLLGYTATAEGMRHAEVILLKIVSANLLITYLLSVTPLFILIKSLRAIGMPAILIEIISLMMRYFYLLKEEAQSMVKAQRSRGLRLDGWLWSRSAYKRFGELLGVLFLRAFGRSERIYRSITARGGFGDGRNVKNLDASKRGNRGMMEKNEQCAAIDVRHAAYRYGSTPALSDVSFQVEQGAKVVLMGPNGAGKSTLISLLNGIEKPEQGEVYMLGELMTEQSGKLMRSRIGVVYQDPDDQIFSTSVEEDVAFGPSNLGLSEDEVRRRVDKALGAVNMSGLRGRSPFELSYGQKRRVAIAGVLAMEPEIIILDEPMAFLDPKSRDDLQALLESMHQAGITLIVATHDVDFAAEWASQVLLLKDGRLLASGGVDLLFDDELLMEADLHLPRLARPFRLLDGAGSYKPRTVREAAQHIWKLIRKNPSVQEIVEKDETEVRRDRR</sequence>
<dbReference type="SMART" id="SM00382">
    <property type="entry name" value="AAA"/>
    <property type="match status" value="1"/>
</dbReference>
<dbReference type="InterPro" id="IPR017871">
    <property type="entry name" value="ABC_transporter-like_CS"/>
</dbReference>
<dbReference type="Proteomes" id="UP000252415">
    <property type="component" value="Unassembled WGS sequence"/>
</dbReference>
<dbReference type="RefSeq" id="WP_114383888.1">
    <property type="nucleotide sequence ID" value="NZ_QPJD01000024.1"/>
</dbReference>
<dbReference type="GO" id="GO:0016887">
    <property type="term" value="F:ATP hydrolysis activity"/>
    <property type="evidence" value="ECO:0007669"/>
    <property type="project" value="InterPro"/>
</dbReference>
<comment type="caution">
    <text evidence="15">The sequence shown here is derived from an EMBL/GenBank/DDBJ whole genome shotgun (WGS) entry which is preliminary data.</text>
</comment>
<dbReference type="PANTHER" id="PTHR43553">
    <property type="entry name" value="HEAVY METAL TRANSPORTER"/>
    <property type="match status" value="1"/>
</dbReference>
<evidence type="ECO:0000256" key="2">
    <source>
        <dbReference type="ARBA" id="ARBA00004651"/>
    </source>
</evidence>
<evidence type="ECO:0000313" key="15">
    <source>
        <dbReference type="EMBL" id="RCW41415.1"/>
    </source>
</evidence>
<dbReference type="CDD" id="cd03225">
    <property type="entry name" value="ABC_cobalt_CbiO_domain1"/>
    <property type="match status" value="1"/>
</dbReference>
<evidence type="ECO:0000256" key="12">
    <source>
        <dbReference type="ARBA" id="ARBA00025157"/>
    </source>
</evidence>
<proteinExistence type="inferred from homology"/>
<dbReference type="GO" id="GO:0043190">
    <property type="term" value="C:ATP-binding cassette (ABC) transporter complex"/>
    <property type="evidence" value="ECO:0007669"/>
    <property type="project" value="InterPro"/>
</dbReference>
<dbReference type="SUPFAM" id="SSF52540">
    <property type="entry name" value="P-loop containing nucleoside triphosphate hydrolases"/>
    <property type="match status" value="1"/>
</dbReference>
<evidence type="ECO:0000256" key="7">
    <source>
        <dbReference type="ARBA" id="ARBA00022741"/>
    </source>
</evidence>
<evidence type="ECO:0000256" key="5">
    <source>
        <dbReference type="ARBA" id="ARBA00022475"/>
    </source>
</evidence>
<dbReference type="PROSITE" id="PS00211">
    <property type="entry name" value="ABC_TRANSPORTER_1"/>
    <property type="match status" value="1"/>
</dbReference>
<evidence type="ECO:0000256" key="6">
    <source>
        <dbReference type="ARBA" id="ARBA00022692"/>
    </source>
</evidence>
<dbReference type="InterPro" id="IPR003439">
    <property type="entry name" value="ABC_transporter-like_ATP-bd"/>
</dbReference>